<sequence>MADFVFSPAFAGPGRRLRIPPPSLESTQTRPAARWNALLKEPVNLCQAIFGDRTEREDALYSAVRYWLIHVARLGPRVPPGQLLWTLKEMYGRGLDRQLVTGHDEGSDESEVAPEPYDGARKLFEIAADIVVPTENAVQLPLLVADLAAVNELPLDQQTVDELHGMMADLPIWDRERDDPLFEGRMKEHAAEAEKERK</sequence>
<organism evidence="1 2">
    <name type="scientific">Nonomuraea angiospora</name>
    <dbReference type="NCBI Taxonomy" id="46172"/>
    <lineage>
        <taxon>Bacteria</taxon>
        <taxon>Bacillati</taxon>
        <taxon>Actinomycetota</taxon>
        <taxon>Actinomycetes</taxon>
        <taxon>Streptosporangiales</taxon>
        <taxon>Streptosporangiaceae</taxon>
        <taxon>Nonomuraea</taxon>
    </lineage>
</organism>
<protein>
    <submittedName>
        <fullName evidence="1">Uncharacterized protein</fullName>
    </submittedName>
</protein>
<proteinExistence type="predicted"/>
<dbReference type="EMBL" id="JADBEK010000001">
    <property type="protein sequence ID" value="MBE1582684.1"/>
    <property type="molecule type" value="Genomic_DNA"/>
</dbReference>
<comment type="caution">
    <text evidence="1">The sequence shown here is derived from an EMBL/GenBank/DDBJ whole genome shotgun (WGS) entry which is preliminary data.</text>
</comment>
<evidence type="ECO:0000313" key="1">
    <source>
        <dbReference type="EMBL" id="MBE1582684.1"/>
    </source>
</evidence>
<dbReference type="Proteomes" id="UP000633509">
    <property type="component" value="Unassembled WGS sequence"/>
</dbReference>
<keyword evidence="2" id="KW-1185">Reference proteome</keyword>
<dbReference type="RefSeq" id="WP_192783920.1">
    <property type="nucleotide sequence ID" value="NZ_JADBEK010000001.1"/>
</dbReference>
<evidence type="ECO:0000313" key="2">
    <source>
        <dbReference type="Proteomes" id="UP000633509"/>
    </source>
</evidence>
<reference evidence="1 2" key="1">
    <citation type="submission" date="2020-10" db="EMBL/GenBank/DDBJ databases">
        <title>Sequencing the genomes of 1000 actinobacteria strains.</title>
        <authorList>
            <person name="Klenk H.-P."/>
        </authorList>
    </citation>
    <scope>NUCLEOTIDE SEQUENCE [LARGE SCALE GENOMIC DNA]</scope>
    <source>
        <strain evidence="1 2">DSM 43173</strain>
    </source>
</reference>
<name>A0ABR9LPV6_9ACTN</name>
<gene>
    <name evidence="1" type="ORF">H4W80_000942</name>
</gene>
<accession>A0ABR9LPV6</accession>